<comment type="caution">
    <text evidence="8">The sequence shown here is derived from an EMBL/GenBank/DDBJ whole genome shotgun (WGS) entry which is preliminary data.</text>
</comment>
<gene>
    <name evidence="8" type="ORF">F4694_005204</name>
</gene>
<dbReference type="Gene3D" id="1.10.287.470">
    <property type="entry name" value="Helix hairpin bin"/>
    <property type="match status" value="1"/>
</dbReference>
<dbReference type="Gene3D" id="2.40.420.20">
    <property type="match status" value="1"/>
</dbReference>
<dbReference type="EMBL" id="JACCBX010000013">
    <property type="protein sequence ID" value="NYE08360.1"/>
    <property type="molecule type" value="Genomic_DNA"/>
</dbReference>
<evidence type="ECO:0000313" key="8">
    <source>
        <dbReference type="EMBL" id="NYE08360.1"/>
    </source>
</evidence>
<dbReference type="PANTHER" id="PTHR32347">
    <property type="entry name" value="EFFLUX SYSTEM COMPONENT YKNX-RELATED"/>
    <property type="match status" value="1"/>
</dbReference>
<evidence type="ECO:0000256" key="4">
    <source>
        <dbReference type="SAM" id="Phobius"/>
    </source>
</evidence>
<dbReference type="InterPro" id="IPR058637">
    <property type="entry name" value="YknX-like_C"/>
</dbReference>
<organism evidence="8 9">
    <name type="scientific">Neobacillus niacini</name>
    <dbReference type="NCBI Taxonomy" id="86668"/>
    <lineage>
        <taxon>Bacteria</taxon>
        <taxon>Bacillati</taxon>
        <taxon>Bacillota</taxon>
        <taxon>Bacilli</taxon>
        <taxon>Bacillales</taxon>
        <taxon>Bacillaceae</taxon>
        <taxon>Neobacillus</taxon>
    </lineage>
</organism>
<keyword evidence="4" id="KW-0812">Transmembrane</keyword>
<dbReference type="Gene3D" id="2.40.30.170">
    <property type="match status" value="1"/>
</dbReference>
<dbReference type="Pfam" id="PF25984">
    <property type="entry name" value="BSH_YknX"/>
    <property type="match status" value="1"/>
</dbReference>
<evidence type="ECO:0000259" key="5">
    <source>
        <dbReference type="Pfam" id="PF25984"/>
    </source>
</evidence>
<dbReference type="PANTHER" id="PTHR32347:SF14">
    <property type="entry name" value="EFFLUX SYSTEM COMPONENT YKNX-RELATED"/>
    <property type="match status" value="1"/>
</dbReference>
<sequence>MKKKVWIWVAVITGILVIASTGTYFYAKAGTEPVSNDSGVMSVSVQKVSEQELVESILVTGKIVPESEQKVFLEPEKGEISEFKVAENQAVKAGDPLLIYDSSKIDSELNRAVREKELLQSRGKTEQSQISDLTKRLAEAKKKMETQGPSAEGQTEGIPTQEDVNQLANEKVQQEMQYESTKSEITSAEDRIKELNAQKNEMTIVSKMDGIIVKVNQNVANTEAGAAEPVIHIISSQPYKVIGSMSEFDTVKIKEGQPVIIRPKVFKDREWNGAVESVSQFPNADGGGGEGFEGGGGAGNVTMYPFKVVITDDTSELRQGFHVSLEIKAGDSTKKIAIPHPALMDEAGIKIVYVLKDGTLERREVQTGVMNDAFIEVTSGVTPGELVVLTPTGEMHDGMEVTSYDEVE</sequence>
<feature type="region of interest" description="Disordered" evidence="3">
    <location>
        <begin position="140"/>
        <end position="161"/>
    </location>
</feature>
<evidence type="ECO:0000313" key="9">
    <source>
        <dbReference type="Proteomes" id="UP000548423"/>
    </source>
</evidence>
<keyword evidence="2" id="KW-0175">Coiled coil</keyword>
<evidence type="ECO:0000259" key="6">
    <source>
        <dbReference type="Pfam" id="PF25989"/>
    </source>
</evidence>
<comment type="subcellular location">
    <subcellularLocation>
        <location evidence="1">Cell envelope</location>
    </subcellularLocation>
</comment>
<evidence type="ECO:0000256" key="2">
    <source>
        <dbReference type="ARBA" id="ARBA00023054"/>
    </source>
</evidence>
<keyword evidence="4" id="KW-0472">Membrane</keyword>
<dbReference type="Proteomes" id="UP000548423">
    <property type="component" value="Unassembled WGS sequence"/>
</dbReference>
<name>A0A852THC6_9BACI</name>
<dbReference type="Gene3D" id="2.40.50.100">
    <property type="match status" value="1"/>
</dbReference>
<dbReference type="InterPro" id="IPR058639">
    <property type="entry name" value="BSH_YknX-like"/>
</dbReference>
<accession>A0A852THC6</accession>
<dbReference type="GO" id="GO:0030313">
    <property type="term" value="C:cell envelope"/>
    <property type="evidence" value="ECO:0007669"/>
    <property type="project" value="UniProtKB-SubCell"/>
</dbReference>
<reference evidence="9" key="2">
    <citation type="submission" date="2020-08" db="EMBL/GenBank/DDBJ databases">
        <title>The Agave Microbiome: Exploring the role of microbial communities in plant adaptations to desert environments.</title>
        <authorList>
            <person name="Partida-Martinez L.P."/>
        </authorList>
    </citation>
    <scope>NUCLEOTIDE SEQUENCE [LARGE SCALE GENOMIC DNA]</scope>
    <source>
        <strain evidence="9">AT2.8</strain>
    </source>
</reference>
<feature type="domain" description="YknX-like C-terminal permuted SH3-like" evidence="6">
    <location>
        <begin position="336"/>
        <end position="402"/>
    </location>
</feature>
<dbReference type="InterPro" id="IPR058636">
    <property type="entry name" value="Beta-barrel_YknX"/>
</dbReference>
<protein>
    <submittedName>
        <fullName evidence="8">Multidrug efflux pump subunit AcrA (Membrane-fusion protein)</fullName>
    </submittedName>
</protein>
<dbReference type="Pfam" id="PF25990">
    <property type="entry name" value="Beta-barrel_YknX"/>
    <property type="match status" value="1"/>
</dbReference>
<keyword evidence="4" id="KW-1133">Transmembrane helix</keyword>
<evidence type="ECO:0000259" key="7">
    <source>
        <dbReference type="Pfam" id="PF25990"/>
    </source>
</evidence>
<feature type="domain" description="YknX-like beta-barrel" evidence="7">
    <location>
        <begin position="239"/>
        <end position="327"/>
    </location>
</feature>
<reference evidence="9" key="1">
    <citation type="submission" date="2020-07" db="EMBL/GenBank/DDBJ databases">
        <authorList>
            <person name="Partida-Martinez L."/>
            <person name="Huntemann M."/>
            <person name="Clum A."/>
            <person name="Wang J."/>
            <person name="Palaniappan K."/>
            <person name="Ritter S."/>
            <person name="Chen I.-M."/>
            <person name="Stamatis D."/>
            <person name="Reddy T."/>
            <person name="O'Malley R."/>
            <person name="Daum C."/>
            <person name="Shapiro N."/>
            <person name="Ivanova N."/>
            <person name="Kyrpides N."/>
            <person name="Woyke T."/>
        </authorList>
    </citation>
    <scope>NUCLEOTIDE SEQUENCE [LARGE SCALE GENOMIC DNA]</scope>
    <source>
        <strain evidence="9">AT2.8</strain>
    </source>
</reference>
<feature type="domain" description="YknX-like barrel-sandwich hybrid" evidence="5">
    <location>
        <begin position="69"/>
        <end position="233"/>
    </location>
</feature>
<dbReference type="InterPro" id="IPR050465">
    <property type="entry name" value="UPF0194_transport"/>
</dbReference>
<dbReference type="Pfam" id="PF25989">
    <property type="entry name" value="YknX_C"/>
    <property type="match status" value="1"/>
</dbReference>
<proteinExistence type="predicted"/>
<evidence type="ECO:0000256" key="1">
    <source>
        <dbReference type="ARBA" id="ARBA00004196"/>
    </source>
</evidence>
<dbReference type="AlphaFoldDB" id="A0A852THC6"/>
<evidence type="ECO:0000256" key="3">
    <source>
        <dbReference type="SAM" id="MobiDB-lite"/>
    </source>
</evidence>
<feature type="transmembrane region" description="Helical" evidence="4">
    <location>
        <begin position="5"/>
        <end position="27"/>
    </location>
</feature>